<feature type="repeat" description="ANK" evidence="3">
    <location>
        <begin position="132"/>
        <end position="164"/>
    </location>
</feature>
<dbReference type="InterPro" id="IPR036770">
    <property type="entry name" value="Ankyrin_rpt-contain_sf"/>
</dbReference>
<dbReference type="Pfam" id="PF12796">
    <property type="entry name" value="Ank_2"/>
    <property type="match status" value="3"/>
</dbReference>
<evidence type="ECO:0000256" key="3">
    <source>
        <dbReference type="PROSITE-ProRule" id="PRU00023"/>
    </source>
</evidence>
<keyword evidence="1" id="KW-0677">Repeat</keyword>
<evidence type="ECO:0000256" key="2">
    <source>
        <dbReference type="ARBA" id="ARBA00023043"/>
    </source>
</evidence>
<accession>A0A3D8SUQ3</accession>
<dbReference type="Gene3D" id="1.25.40.20">
    <property type="entry name" value="Ankyrin repeat-containing domain"/>
    <property type="match status" value="4"/>
</dbReference>
<evidence type="ECO:0000313" key="5">
    <source>
        <dbReference type="EMBL" id="RDW90052.1"/>
    </source>
</evidence>
<dbReference type="SMART" id="SM00248">
    <property type="entry name" value="ANK"/>
    <property type="match status" value="14"/>
</dbReference>
<dbReference type="PRINTS" id="PR01415">
    <property type="entry name" value="ANKYRIN"/>
</dbReference>
<dbReference type="PROSITE" id="PS50297">
    <property type="entry name" value="ANK_REP_REGION"/>
    <property type="match status" value="5"/>
</dbReference>
<feature type="repeat" description="ANK" evidence="3">
    <location>
        <begin position="392"/>
        <end position="424"/>
    </location>
</feature>
<evidence type="ECO:0000313" key="6">
    <source>
        <dbReference type="Proteomes" id="UP000256690"/>
    </source>
</evidence>
<dbReference type="PROSITE" id="PS50088">
    <property type="entry name" value="ANK_REPEAT"/>
    <property type="match status" value="7"/>
</dbReference>
<dbReference type="RefSeq" id="XP_026607006.1">
    <property type="nucleotide sequence ID" value="XM_026743843.1"/>
</dbReference>
<feature type="repeat" description="ANK" evidence="3">
    <location>
        <begin position="596"/>
        <end position="622"/>
    </location>
</feature>
<organism evidence="5 6">
    <name type="scientific">Aspergillus mulundensis</name>
    <dbReference type="NCBI Taxonomy" id="1810919"/>
    <lineage>
        <taxon>Eukaryota</taxon>
        <taxon>Fungi</taxon>
        <taxon>Dikarya</taxon>
        <taxon>Ascomycota</taxon>
        <taxon>Pezizomycotina</taxon>
        <taxon>Eurotiomycetes</taxon>
        <taxon>Eurotiomycetidae</taxon>
        <taxon>Eurotiales</taxon>
        <taxon>Aspergillaceae</taxon>
        <taxon>Aspergillus</taxon>
        <taxon>Aspergillus subgen. Nidulantes</taxon>
    </lineage>
</organism>
<proteinExistence type="predicted"/>
<evidence type="ECO:0000259" key="4">
    <source>
        <dbReference type="PROSITE" id="PS50181"/>
    </source>
</evidence>
<comment type="caution">
    <text evidence="5">The sequence shown here is derived from an EMBL/GenBank/DDBJ whole genome shotgun (WGS) entry which is preliminary data.</text>
</comment>
<dbReference type="OrthoDB" id="366390at2759"/>
<dbReference type="STRING" id="1810919.A0A3D8SUQ3"/>
<dbReference type="Proteomes" id="UP000256690">
    <property type="component" value="Unassembled WGS sequence"/>
</dbReference>
<feature type="domain" description="F-box" evidence="4">
    <location>
        <begin position="1"/>
        <end position="46"/>
    </location>
</feature>
<feature type="repeat" description="ANK" evidence="3">
    <location>
        <begin position="166"/>
        <end position="198"/>
    </location>
</feature>
<feature type="repeat" description="ANK" evidence="3">
    <location>
        <begin position="84"/>
        <end position="116"/>
    </location>
</feature>
<dbReference type="InterPro" id="IPR002110">
    <property type="entry name" value="Ankyrin_rpt"/>
</dbReference>
<dbReference type="GeneID" id="38112197"/>
<keyword evidence="2 3" id="KW-0040">ANK repeat</keyword>
<reference evidence="5 6" key="1">
    <citation type="journal article" date="2018" name="IMA Fungus">
        <title>IMA Genome-F 9: Draft genome sequence of Annulohypoxylon stygium, Aspergillus mulundensis, Berkeleyomyces basicola (syn. Thielaviopsis basicola), Ceratocystis smalleyi, two Cercospora beticola strains, Coleophoma cylindrospora, Fusarium fracticaudum, Phialophora cf. hyalina, and Morchella septimelata.</title>
        <authorList>
            <person name="Wingfield B.D."/>
            <person name="Bills G.F."/>
            <person name="Dong Y."/>
            <person name="Huang W."/>
            <person name="Nel W.J."/>
            <person name="Swalarsk-Parry B.S."/>
            <person name="Vaghefi N."/>
            <person name="Wilken P.M."/>
            <person name="An Z."/>
            <person name="de Beer Z.W."/>
            <person name="De Vos L."/>
            <person name="Chen L."/>
            <person name="Duong T.A."/>
            <person name="Gao Y."/>
            <person name="Hammerbacher A."/>
            <person name="Kikkert J.R."/>
            <person name="Li Y."/>
            <person name="Li H."/>
            <person name="Li K."/>
            <person name="Li Q."/>
            <person name="Liu X."/>
            <person name="Ma X."/>
            <person name="Naidoo K."/>
            <person name="Pethybridge S.J."/>
            <person name="Sun J."/>
            <person name="Steenkamp E.T."/>
            <person name="van der Nest M.A."/>
            <person name="van Wyk S."/>
            <person name="Wingfield M.J."/>
            <person name="Xiong C."/>
            <person name="Yue Q."/>
            <person name="Zhang X."/>
        </authorList>
    </citation>
    <scope>NUCLEOTIDE SEQUENCE [LARGE SCALE GENOMIC DNA]</scope>
    <source>
        <strain evidence="5 6">DSM 5745</strain>
    </source>
</reference>
<dbReference type="PROSITE" id="PS50181">
    <property type="entry name" value="FBOX"/>
    <property type="match status" value="1"/>
</dbReference>
<dbReference type="AlphaFoldDB" id="A0A3D8SUQ3"/>
<protein>
    <recommendedName>
        <fullName evidence="4">F-box domain-containing protein</fullName>
    </recommendedName>
</protein>
<gene>
    <name evidence="5" type="ORF">DSM5745_01827</name>
</gene>
<dbReference type="EMBL" id="PVWQ01000002">
    <property type="protein sequence ID" value="RDW90052.1"/>
    <property type="molecule type" value="Genomic_DNA"/>
</dbReference>
<keyword evidence="6" id="KW-1185">Reference proteome</keyword>
<dbReference type="InterPro" id="IPR001810">
    <property type="entry name" value="F-box_dom"/>
</dbReference>
<feature type="repeat" description="ANK" evidence="3">
    <location>
        <begin position="210"/>
        <end position="230"/>
    </location>
</feature>
<sequence>MGLLGLPVEIILLIVSHLDYEYEVNALCRTTRRLHELLNPILYKRSVSHRKGGYTLEWAADHGSVSTCRLILGAGAPPDACGSKSWQPFALAALGGHNEILEMLFEHGVDPSSTETDWENHLDDWGGFRRSSGMNPLSLAASHGQTHTIKQLLRYGVPPDLTDDSVQQTALHVAALRGFDDIVGILIDSGCSVNAQDAQGLTALACAALGHLDIVQLLLSRGADPNIVSENMETSLCMASLSGNIDIVRCLLDHGATISPSHPDGLKPLLQLAYTAKEGYDDIVELLLTRFDYVKSSTEPYQQAVLLCVAALTGRTALLTDLLSKYNFDPNLRITDQRILRSSHPRYPSQFGNSMPKTAIDCAAERNELAAIAILLSHGASINPHLNDTLSQDRSPLLRAISNGHKEAVAVLLEHGANPNEPPGRALVAALQHPPVVSLLLSHGADPMANLEDSTGHNVISSAIESGAVDALHILLDPETTKKLADGLASMGQPEKVSVAVLMDAVKGGEKTVQFLLDRGILIMPKEVPENAAEACLDIAAQDGGIPLMRLLLDLGLDVHAGNNAGKLLQWASMRDEELLDFLLENGCSIDDPTSQGETALVLAVRHQDTDGVQLLLDRKADPLLVCANGKTALSAAVKEHDSWTVELLLQVFEEKGHGFGVCEVERVLKWAETYELLERDNVNHWRDIVRVLRRYYWRTRYPVCP</sequence>
<name>A0A3D8SUQ3_9EURO</name>
<dbReference type="PANTHER" id="PTHR24198:SF165">
    <property type="entry name" value="ANKYRIN REPEAT-CONTAINING PROTEIN-RELATED"/>
    <property type="match status" value="1"/>
</dbReference>
<evidence type="ECO:0000256" key="1">
    <source>
        <dbReference type="ARBA" id="ARBA00022737"/>
    </source>
</evidence>
<dbReference type="PANTHER" id="PTHR24198">
    <property type="entry name" value="ANKYRIN REPEAT AND PROTEIN KINASE DOMAIN-CONTAINING PROTEIN"/>
    <property type="match status" value="1"/>
</dbReference>
<feature type="repeat" description="ANK" evidence="3">
    <location>
        <begin position="231"/>
        <end position="263"/>
    </location>
</feature>
<dbReference type="Pfam" id="PF13637">
    <property type="entry name" value="Ank_4"/>
    <property type="match status" value="1"/>
</dbReference>
<dbReference type="SUPFAM" id="SSF48403">
    <property type="entry name" value="Ankyrin repeat"/>
    <property type="match status" value="2"/>
</dbReference>